<keyword evidence="11 15" id="KW-0448">Lipopolysaccharide biosynthesis</keyword>
<comment type="similarity">
    <text evidence="3 15">Belongs to the protein kinase superfamily. KdkA/RfaP family.</text>
</comment>
<comment type="pathway">
    <text evidence="2 15">Bacterial outer membrane biogenesis; LPS core biosynthesis.</text>
</comment>
<sequence>MIDLAPTQQGRDVVLYNLQACEVMGISPPEAQWLHTDFWTQRAHGKPDSGRGEAVIINEPAPMVLRTYCRGGLVRHFSQRRFMYNGLDATRPFRELQLLHTMHKAGLPVPLGLAGRVSRFGLAYEAAILMQQIPRCQEVHQRIQRNAMPNTLWQGMGEVIRRMHDIQVYHHDLNIHNILIDDEDALWLIDFDKCGQKSGHQWKPGNLERLQRSLLKEQAKSASTYYFNDDNWQALLNGYQQPIASSPNSR</sequence>
<keyword evidence="6 15" id="KW-0997">Cell inner membrane</keyword>
<evidence type="ECO:0000256" key="11">
    <source>
        <dbReference type="ARBA" id="ARBA00022985"/>
    </source>
</evidence>
<evidence type="ECO:0000313" key="17">
    <source>
        <dbReference type="Proteomes" id="UP000184520"/>
    </source>
</evidence>
<accession>A0A1M5N3X9</accession>
<keyword evidence="8 15" id="KW-0547">Nucleotide-binding</keyword>
<dbReference type="GO" id="GO:0005886">
    <property type="term" value="C:plasma membrane"/>
    <property type="evidence" value="ECO:0007669"/>
    <property type="project" value="UniProtKB-SubCell"/>
</dbReference>
<reference evidence="17" key="1">
    <citation type="submission" date="2016-11" db="EMBL/GenBank/DDBJ databases">
        <authorList>
            <person name="Varghese N."/>
            <person name="Submissions S."/>
        </authorList>
    </citation>
    <scope>NUCLEOTIDE SEQUENCE [LARGE SCALE GENOMIC DNA]</scope>
    <source>
        <strain evidence="17">CGMCC 1.8995</strain>
    </source>
</reference>
<comment type="catalytic activity">
    <reaction evidence="14 15">
        <text>an alpha-Kdo-(2-&gt;6)-lipid IVA + ATP = a 4-O-phospho-alpha-Kdo-(2-&gt;6)-lipid IVA + ADP + H(+)</text>
        <dbReference type="Rhea" id="RHEA:74271"/>
        <dbReference type="ChEBI" id="CHEBI:15378"/>
        <dbReference type="ChEBI" id="CHEBI:30616"/>
        <dbReference type="ChEBI" id="CHEBI:176428"/>
        <dbReference type="ChEBI" id="CHEBI:193140"/>
        <dbReference type="ChEBI" id="CHEBI:456216"/>
        <dbReference type="EC" id="2.7.1.166"/>
    </reaction>
</comment>
<dbReference type="EMBL" id="FQWD01000005">
    <property type="protein sequence ID" value="SHG83879.1"/>
    <property type="molecule type" value="Genomic_DNA"/>
</dbReference>
<evidence type="ECO:0000256" key="7">
    <source>
        <dbReference type="ARBA" id="ARBA00022679"/>
    </source>
</evidence>
<dbReference type="GO" id="GO:0009244">
    <property type="term" value="P:lipopolysaccharide core region biosynthetic process"/>
    <property type="evidence" value="ECO:0007669"/>
    <property type="project" value="UniProtKB-UniRule"/>
</dbReference>
<evidence type="ECO:0000256" key="9">
    <source>
        <dbReference type="ARBA" id="ARBA00022777"/>
    </source>
</evidence>
<evidence type="ECO:0000256" key="13">
    <source>
        <dbReference type="ARBA" id="ARBA00029511"/>
    </source>
</evidence>
<feature type="active site" evidence="15">
    <location>
        <position position="172"/>
    </location>
</feature>
<evidence type="ECO:0000256" key="3">
    <source>
        <dbReference type="ARBA" id="ARBA00010327"/>
    </source>
</evidence>
<dbReference type="RefSeq" id="WP_084526587.1">
    <property type="nucleotide sequence ID" value="NZ_FQWD01000005.1"/>
</dbReference>
<evidence type="ECO:0000256" key="14">
    <source>
        <dbReference type="ARBA" id="ARBA00034417"/>
    </source>
</evidence>
<keyword evidence="9 15" id="KW-0418">Kinase</keyword>
<organism evidence="16 17">
    <name type="scientific">Marisediminitalea aggregata</name>
    <dbReference type="NCBI Taxonomy" id="634436"/>
    <lineage>
        <taxon>Bacteria</taxon>
        <taxon>Pseudomonadati</taxon>
        <taxon>Pseudomonadota</taxon>
        <taxon>Gammaproteobacteria</taxon>
        <taxon>Alteromonadales</taxon>
        <taxon>Alteromonadaceae</taxon>
        <taxon>Marisediminitalea</taxon>
    </lineage>
</organism>
<dbReference type="HAMAP" id="MF_00521">
    <property type="entry name" value="KDO_kinase"/>
    <property type="match status" value="1"/>
</dbReference>
<dbReference type="Proteomes" id="UP000184520">
    <property type="component" value="Unassembled WGS sequence"/>
</dbReference>
<proteinExistence type="inferred from homology"/>
<evidence type="ECO:0000256" key="12">
    <source>
        <dbReference type="ARBA" id="ARBA00023136"/>
    </source>
</evidence>
<evidence type="ECO:0000256" key="8">
    <source>
        <dbReference type="ARBA" id="ARBA00022741"/>
    </source>
</evidence>
<evidence type="ECO:0000256" key="10">
    <source>
        <dbReference type="ARBA" id="ARBA00022840"/>
    </source>
</evidence>
<keyword evidence="12 15" id="KW-0472">Membrane</keyword>
<evidence type="ECO:0000256" key="1">
    <source>
        <dbReference type="ARBA" id="ARBA00004515"/>
    </source>
</evidence>
<keyword evidence="10 15" id="KW-0067">ATP-binding</keyword>
<dbReference type="InterPro" id="IPR022826">
    <property type="entry name" value="KDO_kinase"/>
</dbReference>
<evidence type="ECO:0000256" key="5">
    <source>
        <dbReference type="ARBA" id="ARBA00022475"/>
    </source>
</evidence>
<dbReference type="NCBIfam" id="NF002475">
    <property type="entry name" value="PRK01723.1"/>
    <property type="match status" value="1"/>
</dbReference>
<dbReference type="OrthoDB" id="6854449at2"/>
<dbReference type="GO" id="GO:0016773">
    <property type="term" value="F:phosphotransferase activity, alcohol group as acceptor"/>
    <property type="evidence" value="ECO:0007669"/>
    <property type="project" value="UniProtKB-UniRule"/>
</dbReference>
<dbReference type="InterPro" id="IPR011009">
    <property type="entry name" value="Kinase-like_dom_sf"/>
</dbReference>
<evidence type="ECO:0000256" key="15">
    <source>
        <dbReference type="HAMAP-Rule" id="MF_00521"/>
    </source>
</evidence>
<gene>
    <name evidence="15" type="primary">kdkA</name>
    <name evidence="16" type="ORF">SAMN05216361_3056</name>
</gene>
<dbReference type="AlphaFoldDB" id="A0A1M5N3X9"/>
<name>A0A1M5N3X9_9ALTE</name>
<dbReference type="STRING" id="634436.SAMN05216361_3056"/>
<dbReference type="GO" id="GO:0005524">
    <property type="term" value="F:ATP binding"/>
    <property type="evidence" value="ECO:0007669"/>
    <property type="project" value="UniProtKB-UniRule"/>
</dbReference>
<protein>
    <recommendedName>
        <fullName evidence="13 15">3-deoxy-D-manno-octulosonic acid kinase</fullName>
        <shortName evidence="15">Kdo kinase</shortName>
        <ecNumber evidence="4 15">2.7.1.166</ecNumber>
    </recommendedName>
</protein>
<dbReference type="SUPFAM" id="SSF56112">
    <property type="entry name" value="Protein kinase-like (PK-like)"/>
    <property type="match status" value="1"/>
</dbReference>
<comment type="subcellular location">
    <subcellularLocation>
        <location evidence="1 15">Cell inner membrane</location>
        <topology evidence="1 15">Peripheral membrane protein</topology>
        <orientation evidence="1 15">Cytoplasmic side</orientation>
    </subcellularLocation>
</comment>
<dbReference type="UniPathway" id="UPA00958"/>
<evidence type="ECO:0000313" key="16">
    <source>
        <dbReference type="EMBL" id="SHG83879.1"/>
    </source>
</evidence>
<evidence type="ECO:0000256" key="6">
    <source>
        <dbReference type="ARBA" id="ARBA00022519"/>
    </source>
</evidence>
<dbReference type="EC" id="2.7.1.166" evidence="4 15"/>
<dbReference type="Gene3D" id="1.10.510.10">
    <property type="entry name" value="Transferase(Phosphotransferase) domain 1"/>
    <property type="match status" value="1"/>
</dbReference>
<keyword evidence="7 15" id="KW-0808">Transferase</keyword>
<comment type="function">
    <text evidence="15">Catalyzes the ATP-dependent phosphorylation of the 3-deoxy-D-manno-octulosonic acid (Kdo) residue in Kdo-lipid IV(A) at the 4-OH position.</text>
</comment>
<evidence type="ECO:0000256" key="2">
    <source>
        <dbReference type="ARBA" id="ARBA00004713"/>
    </source>
</evidence>
<dbReference type="GO" id="GO:0016301">
    <property type="term" value="F:kinase activity"/>
    <property type="evidence" value="ECO:0007669"/>
    <property type="project" value="UniProtKB-KW"/>
</dbReference>
<evidence type="ECO:0000256" key="4">
    <source>
        <dbReference type="ARBA" id="ARBA00011988"/>
    </source>
</evidence>
<keyword evidence="5 15" id="KW-1003">Cell membrane</keyword>
<dbReference type="Pfam" id="PF06293">
    <property type="entry name" value="Kdo"/>
    <property type="match status" value="1"/>
</dbReference>
<keyword evidence="17" id="KW-1185">Reference proteome</keyword>